<gene>
    <name evidence="2" type="ORF">DFR58_12319</name>
</gene>
<sequence>MRDMDSRVKDIIAKAILRQKSVGDGKSDIHKGTVGLNRHNFYLHKKVLTDDTELGHLKNDIALNNSFSDINQAIVFVDKEPHLNWAHECEYHMYNGDTGEHIQTIPARMPPVSFILSSEQYEAVGDLVQRPDMPYGNIKLKPIDGLDGVLSKKTGERYAILFSGLTYYRHLNDLEYLYRTLIHVYQFNPENITVLSCLGTLDYFVDPNDPVYPKGIWPGDNTPYQLVVNGKGSKPALAAALKGYSTKLSGDDLLLIHTNGHGDGPKVEGEAGLSSLMCMFDSPPPQNGSQPDIPEFDCAEYADILKTFPEFDTMVVMMEQCHSGGFSEPTMTGSKARSTVFSAACLPWKESAGAQKFDPYAFCWISKVSQSDAVDVNSAYDYARENTVPSDTPNDANKPENCGDGISLR</sequence>
<evidence type="ECO:0008006" key="4">
    <source>
        <dbReference type="Google" id="ProtNLM"/>
    </source>
</evidence>
<comment type="caution">
    <text evidence="2">The sequence shown here is derived from an EMBL/GenBank/DDBJ whole genome shotgun (WGS) entry which is preliminary data.</text>
</comment>
<name>A0A369AS82_9FIRM</name>
<proteinExistence type="predicted"/>
<feature type="region of interest" description="Disordered" evidence="1">
    <location>
        <begin position="385"/>
        <end position="409"/>
    </location>
</feature>
<protein>
    <recommendedName>
        <fullName evidence="4">Caspase domain-containing protein</fullName>
    </recommendedName>
</protein>
<dbReference type="OrthoDB" id="9804257at2"/>
<evidence type="ECO:0000256" key="1">
    <source>
        <dbReference type="SAM" id="MobiDB-lite"/>
    </source>
</evidence>
<reference evidence="2 3" key="1">
    <citation type="submission" date="2018-07" db="EMBL/GenBank/DDBJ databases">
        <title>Genomic Encyclopedia of Type Strains, Phase IV (KMG-IV): sequencing the most valuable type-strain genomes for metagenomic binning, comparative biology and taxonomic classification.</title>
        <authorList>
            <person name="Goeker M."/>
        </authorList>
    </citation>
    <scope>NUCLEOTIDE SEQUENCE [LARGE SCALE GENOMIC DNA]</scope>
    <source>
        <strain evidence="2 3">DSM 27016</strain>
    </source>
</reference>
<dbReference type="EMBL" id="QPJT01000023">
    <property type="protein sequence ID" value="RCX12209.1"/>
    <property type="molecule type" value="Genomic_DNA"/>
</dbReference>
<organism evidence="2 3">
    <name type="scientific">Anaerobacterium chartisolvens</name>
    <dbReference type="NCBI Taxonomy" id="1297424"/>
    <lineage>
        <taxon>Bacteria</taxon>
        <taxon>Bacillati</taxon>
        <taxon>Bacillota</taxon>
        <taxon>Clostridia</taxon>
        <taxon>Eubacteriales</taxon>
        <taxon>Oscillospiraceae</taxon>
        <taxon>Anaerobacterium</taxon>
    </lineage>
</organism>
<keyword evidence="3" id="KW-1185">Reference proteome</keyword>
<dbReference type="Gene3D" id="3.40.50.1460">
    <property type="match status" value="1"/>
</dbReference>
<evidence type="ECO:0000313" key="2">
    <source>
        <dbReference type="EMBL" id="RCX12209.1"/>
    </source>
</evidence>
<dbReference type="RefSeq" id="WP_114299028.1">
    <property type="nucleotide sequence ID" value="NZ_QPJT01000023.1"/>
</dbReference>
<evidence type="ECO:0000313" key="3">
    <source>
        <dbReference type="Proteomes" id="UP000253034"/>
    </source>
</evidence>
<dbReference type="Proteomes" id="UP000253034">
    <property type="component" value="Unassembled WGS sequence"/>
</dbReference>
<accession>A0A369AS82</accession>
<dbReference type="AlphaFoldDB" id="A0A369AS82"/>